<gene>
    <name evidence="11" type="ORF">M231_02408</name>
</gene>
<dbReference type="InterPro" id="IPR052202">
    <property type="entry name" value="Yeast_MetPath_Reg"/>
</dbReference>
<evidence type="ECO:0000256" key="9">
    <source>
        <dbReference type="SAM" id="MobiDB-lite"/>
    </source>
</evidence>
<dbReference type="SUPFAM" id="SSF57701">
    <property type="entry name" value="Zn2/Cys6 DNA-binding domain"/>
    <property type="match status" value="1"/>
</dbReference>
<dbReference type="PROSITE" id="PS50048">
    <property type="entry name" value="ZN2_CY6_FUNGAL_2"/>
    <property type="match status" value="1"/>
</dbReference>
<feature type="domain" description="Zn(2)-C6 fungal-type" evidence="10">
    <location>
        <begin position="173"/>
        <end position="203"/>
    </location>
</feature>
<reference evidence="11 12" key="1">
    <citation type="submission" date="2016-06" db="EMBL/GenBank/DDBJ databases">
        <title>Evolution of pathogenesis and genome organization in the Tremellales.</title>
        <authorList>
            <person name="Cuomo C."/>
            <person name="Litvintseva A."/>
            <person name="Heitman J."/>
            <person name="Chen Y."/>
            <person name="Sun S."/>
            <person name="Springer D."/>
            <person name="Dromer F."/>
            <person name="Young S."/>
            <person name="Zeng Q."/>
            <person name="Chapman S."/>
            <person name="Gujja S."/>
            <person name="Saif S."/>
            <person name="Birren B."/>
        </authorList>
    </citation>
    <scope>NUCLEOTIDE SEQUENCE [LARGE SCALE GENOMIC DNA]</scope>
    <source>
        <strain evidence="11 12">ATCC 28783</strain>
    </source>
</reference>
<keyword evidence="8" id="KW-0175">Coiled coil</keyword>
<dbReference type="PROSITE" id="PS00463">
    <property type="entry name" value="ZN2_CY6_FUNGAL_1"/>
    <property type="match status" value="1"/>
</dbReference>
<dbReference type="SMART" id="SM00066">
    <property type="entry name" value="GAL4"/>
    <property type="match status" value="1"/>
</dbReference>
<dbReference type="Proteomes" id="UP000289152">
    <property type="component" value="Unassembled WGS sequence"/>
</dbReference>
<comment type="caution">
    <text evidence="11">The sequence shown here is derived from an EMBL/GenBank/DDBJ whole genome shotgun (WGS) entry which is preliminary data.</text>
</comment>
<evidence type="ECO:0000259" key="10">
    <source>
        <dbReference type="PROSITE" id="PS50048"/>
    </source>
</evidence>
<feature type="region of interest" description="Disordered" evidence="9">
    <location>
        <begin position="1"/>
        <end position="22"/>
    </location>
</feature>
<feature type="region of interest" description="Disordered" evidence="9">
    <location>
        <begin position="42"/>
        <end position="154"/>
    </location>
</feature>
<keyword evidence="6" id="KW-0804">Transcription</keyword>
<comment type="subcellular location">
    <subcellularLocation>
        <location evidence="1">Nucleus</location>
    </subcellularLocation>
</comment>
<dbReference type="Pfam" id="PF00172">
    <property type="entry name" value="Zn_clus"/>
    <property type="match status" value="1"/>
</dbReference>
<sequence length="723" mass="80521">MSPPPEPTPDSHPQHTQQSYDQHLSDATLHALVDPYGLDIAPELLGAEGQPDPVHRKRKTPPPSTESYDIPPDGVPRLPWEEGYEPENPTDTSQIDFQPPQNEETQIDGVAGIEGESSRNAEDERPVKKKKTRTRHAHTEPDLPEGEVEYSHPSQDPKLGPVFVHPGPNASQACVRCHRIKRKCDTNKPRCMGCTKADVPCVFELTPATSAFVQILKSEKQEIATQLATAEERIHHLELLVSTYERNEPFPPPESTQPDHNLEFDNDIPSDLSTLAQTVIAMRTNYQVQSAISSDLKSPVTGLQLPSFELAREAENAFFAHTEMSYPFLDPVEFGANMSVLYTFTESIMPVEEKRREFVFLMVTAIGMALRQQQDGVKGGSRELFERAKASLKFALNVEDIVCLQSLMLLAIYSTLDTSAAPLWHVVGLAVRVATALNLHRSFEADDKLSSDAVEQRKKLFWAVYNLEHLVTYTLNRPLAISDDIITVEMPTDTFSISLTTRTLDYRRLLGEITSTLSRPSVFKDDAPHRLLSLRIKLDGWLSSIPSSNHTIDLSSHAYFELQYHSALSTLYAPSPLSSTISSETLQTLYTSSCKAVELFLLGTKYKTPISFLSAVQQLRAVIGVLYTLCMGINISSEEKGKRGEQCSEVYSNVGKTLPEGNSFVRAYIELRSCLTTGEKEKATDVMLSIWRGPGEIGFDTSQLSIEGEKKSLEREGTVWGQL</sequence>
<keyword evidence="12" id="KW-1185">Reference proteome</keyword>
<name>A0A4Q1BQS2_TREME</name>
<dbReference type="InterPro" id="IPR007219">
    <property type="entry name" value="XnlR_reg_dom"/>
</dbReference>
<dbReference type="InterPro" id="IPR036864">
    <property type="entry name" value="Zn2-C6_fun-type_DNA-bd_sf"/>
</dbReference>
<dbReference type="InParanoid" id="A0A4Q1BQS2"/>
<dbReference type="GO" id="GO:0006351">
    <property type="term" value="P:DNA-templated transcription"/>
    <property type="evidence" value="ECO:0007669"/>
    <property type="project" value="InterPro"/>
</dbReference>
<dbReference type="CDD" id="cd00067">
    <property type="entry name" value="GAL4"/>
    <property type="match status" value="1"/>
</dbReference>
<keyword evidence="5" id="KW-0238">DNA-binding</keyword>
<feature type="compositionally biased region" description="Basic residues" evidence="9">
    <location>
        <begin position="127"/>
        <end position="136"/>
    </location>
</feature>
<evidence type="ECO:0000256" key="3">
    <source>
        <dbReference type="ARBA" id="ARBA00022833"/>
    </source>
</evidence>
<evidence type="ECO:0000256" key="5">
    <source>
        <dbReference type="ARBA" id="ARBA00023125"/>
    </source>
</evidence>
<accession>A0A4Q1BQS2</accession>
<keyword evidence="7" id="KW-0539">Nucleus</keyword>
<protein>
    <recommendedName>
        <fullName evidence="10">Zn(2)-C6 fungal-type domain-containing protein</fullName>
    </recommendedName>
</protein>
<feature type="coiled-coil region" evidence="8">
    <location>
        <begin position="213"/>
        <end position="247"/>
    </location>
</feature>
<dbReference type="OrthoDB" id="3364175at2759"/>
<dbReference type="GO" id="GO:0005634">
    <property type="term" value="C:nucleus"/>
    <property type="evidence" value="ECO:0007669"/>
    <property type="project" value="UniProtKB-SubCell"/>
</dbReference>
<proteinExistence type="predicted"/>
<feature type="compositionally biased region" description="Pro residues" evidence="9">
    <location>
        <begin position="1"/>
        <end position="10"/>
    </location>
</feature>
<dbReference type="GO" id="GO:0008270">
    <property type="term" value="F:zinc ion binding"/>
    <property type="evidence" value="ECO:0007669"/>
    <property type="project" value="InterPro"/>
</dbReference>
<dbReference type="VEuPathDB" id="FungiDB:TREMEDRAFT_58647"/>
<dbReference type="GO" id="GO:0043565">
    <property type="term" value="F:sequence-specific DNA binding"/>
    <property type="evidence" value="ECO:0007669"/>
    <property type="project" value="TreeGrafter"/>
</dbReference>
<evidence type="ECO:0000256" key="7">
    <source>
        <dbReference type="ARBA" id="ARBA00023242"/>
    </source>
</evidence>
<evidence type="ECO:0000256" key="4">
    <source>
        <dbReference type="ARBA" id="ARBA00023015"/>
    </source>
</evidence>
<feature type="compositionally biased region" description="Polar residues" evidence="9">
    <location>
        <begin position="89"/>
        <end position="104"/>
    </location>
</feature>
<keyword evidence="3" id="KW-0862">Zinc</keyword>
<feature type="compositionally biased region" description="Basic and acidic residues" evidence="9">
    <location>
        <begin position="116"/>
        <end position="126"/>
    </location>
</feature>
<dbReference type="CDD" id="cd12148">
    <property type="entry name" value="fungal_TF_MHR"/>
    <property type="match status" value="1"/>
</dbReference>
<evidence type="ECO:0000256" key="1">
    <source>
        <dbReference type="ARBA" id="ARBA00004123"/>
    </source>
</evidence>
<keyword evidence="2" id="KW-0479">Metal-binding</keyword>
<dbReference type="InterPro" id="IPR001138">
    <property type="entry name" value="Zn2Cys6_DnaBD"/>
</dbReference>
<dbReference type="SMART" id="SM00906">
    <property type="entry name" value="Fungal_trans"/>
    <property type="match status" value="1"/>
</dbReference>
<evidence type="ECO:0000313" key="11">
    <source>
        <dbReference type="EMBL" id="RXK40294.1"/>
    </source>
</evidence>
<evidence type="ECO:0000256" key="8">
    <source>
        <dbReference type="SAM" id="Coils"/>
    </source>
</evidence>
<dbReference type="GO" id="GO:0000981">
    <property type="term" value="F:DNA-binding transcription factor activity, RNA polymerase II-specific"/>
    <property type="evidence" value="ECO:0007669"/>
    <property type="project" value="InterPro"/>
</dbReference>
<dbReference type="PANTHER" id="PTHR47782">
    <property type="entry name" value="ZN(II)2CYS6 TRANSCRIPTION FACTOR (EUROFUNG)-RELATED"/>
    <property type="match status" value="1"/>
</dbReference>
<dbReference type="GO" id="GO:0045944">
    <property type="term" value="P:positive regulation of transcription by RNA polymerase II"/>
    <property type="evidence" value="ECO:0007669"/>
    <property type="project" value="TreeGrafter"/>
</dbReference>
<evidence type="ECO:0000256" key="6">
    <source>
        <dbReference type="ARBA" id="ARBA00023163"/>
    </source>
</evidence>
<evidence type="ECO:0000313" key="12">
    <source>
        <dbReference type="Proteomes" id="UP000289152"/>
    </source>
</evidence>
<dbReference type="EMBL" id="SDIL01000020">
    <property type="protein sequence ID" value="RXK40294.1"/>
    <property type="molecule type" value="Genomic_DNA"/>
</dbReference>
<dbReference type="AlphaFoldDB" id="A0A4Q1BQS2"/>
<dbReference type="Gene3D" id="4.10.240.10">
    <property type="entry name" value="Zn(2)-C6 fungal-type DNA-binding domain"/>
    <property type="match status" value="1"/>
</dbReference>
<evidence type="ECO:0000256" key="2">
    <source>
        <dbReference type="ARBA" id="ARBA00022723"/>
    </source>
</evidence>
<organism evidence="11 12">
    <name type="scientific">Tremella mesenterica</name>
    <name type="common">Jelly fungus</name>
    <dbReference type="NCBI Taxonomy" id="5217"/>
    <lineage>
        <taxon>Eukaryota</taxon>
        <taxon>Fungi</taxon>
        <taxon>Dikarya</taxon>
        <taxon>Basidiomycota</taxon>
        <taxon>Agaricomycotina</taxon>
        <taxon>Tremellomycetes</taxon>
        <taxon>Tremellales</taxon>
        <taxon>Tremellaceae</taxon>
        <taxon>Tremella</taxon>
    </lineage>
</organism>
<keyword evidence="4" id="KW-0805">Transcription regulation</keyword>
<dbReference type="PANTHER" id="PTHR47782:SF12">
    <property type="entry name" value="ZN(II)2CYS6 TRANSCRIPTION FACTOR (EUROFUNG)"/>
    <property type="match status" value="1"/>
</dbReference>
<dbReference type="Pfam" id="PF04082">
    <property type="entry name" value="Fungal_trans"/>
    <property type="match status" value="1"/>
</dbReference>